<sequence>MNEEIILSIKPYLESIRKVYDFISEKNLDISSFLIPFYNEILVHTSNENERPLLRLFLYFSFLEVVLATITKDDTYTLKNLILSDYIFLGRKNHFTVMSNFPRKYAEHSFFVKGSRQINVRKFCAQLIYEEKKRVKIEDIDLILNTVCEVNSRFADVLPNWHGILLLFDFEDFYSWDNKAHYIVEKFKYKDFYEKYKFLFNCEKSELISKLDNCLERSRGSFELPLINKVLPINEIAQY</sequence>
<proteinExistence type="predicted"/>
<organism evidence="1 2">
    <name type="scientific">Macrococcoides goetzii</name>
    <dbReference type="NCBI Taxonomy" id="1891097"/>
    <lineage>
        <taxon>Bacteria</taxon>
        <taxon>Bacillati</taxon>
        <taxon>Bacillota</taxon>
        <taxon>Bacilli</taxon>
        <taxon>Bacillales</taxon>
        <taxon>Staphylococcaceae</taxon>
        <taxon>Macrococcoides</taxon>
    </lineage>
</organism>
<dbReference type="AlphaFoldDB" id="A0A395GBN8"/>
<reference evidence="1 2" key="1">
    <citation type="journal article" date="2018" name="Front. Microbiol.">
        <title>Description and Comparative Genomics of Macrococcus caseolyticus subsp. hominis subsp. nov., Macrococcus goetzii sp. nov., Macrococcus epidermidis sp. nov., and Macrococcus bohemicus sp. nov., Novel Macrococci From Human Clinical Material With Virulence Potential and Suspected Uptake of Foreign DNA by Natural Transformation.</title>
        <authorList>
            <person name="Maslanova I."/>
            <person name="Wertheimer Z."/>
            <person name="Sedlacek I."/>
            <person name="Svec P."/>
            <person name="Indrakova A."/>
            <person name="Kovarovic V."/>
            <person name="Schumann P."/>
            <person name="Sproer C."/>
            <person name="Kralova S."/>
            <person name="Sedo O."/>
            <person name="Kristofova L."/>
            <person name="Vrbovska V."/>
            <person name="Fuzik T."/>
            <person name="Petras P."/>
            <person name="Zdrahal Z."/>
            <person name="Ruzickova V."/>
            <person name="Doskar J."/>
            <person name="Pantucek R."/>
        </authorList>
    </citation>
    <scope>NUCLEOTIDE SEQUENCE [LARGE SCALE GENOMIC DNA]</scope>
    <source>
        <strain evidence="1 2">CCM 4927</strain>
    </source>
</reference>
<dbReference type="EMBL" id="MJBI02000002">
    <property type="protein sequence ID" value="RAI81489.1"/>
    <property type="molecule type" value="Genomic_DNA"/>
</dbReference>
<comment type="caution">
    <text evidence="1">The sequence shown here is derived from an EMBL/GenBank/DDBJ whole genome shotgun (WGS) entry which is preliminary data.</text>
</comment>
<protein>
    <submittedName>
        <fullName evidence="1">Uncharacterized protein</fullName>
    </submittedName>
</protein>
<accession>A0A395GBN8</accession>
<keyword evidence="2" id="KW-1185">Reference proteome</keyword>
<evidence type="ECO:0000313" key="1">
    <source>
        <dbReference type="EMBL" id="RAI81489.1"/>
    </source>
</evidence>
<name>A0A395GBN8_9STAP</name>
<gene>
    <name evidence="1" type="ORF">BFS35_005675</name>
</gene>
<evidence type="ECO:0000313" key="2">
    <source>
        <dbReference type="Proteomes" id="UP000229523"/>
    </source>
</evidence>
<dbReference type="Proteomes" id="UP000229523">
    <property type="component" value="Unassembled WGS sequence"/>
</dbReference>